<dbReference type="PROSITE" id="PS51155">
    <property type="entry name" value="CHIT_BIND_RR_2"/>
    <property type="match status" value="1"/>
</dbReference>
<reference evidence="4 5" key="1">
    <citation type="journal article" date="2017" name="Gigascience">
        <title>Genome sequence of the small brown planthopper, Laodelphax striatellus.</title>
        <authorList>
            <person name="Zhu J."/>
            <person name="Jiang F."/>
            <person name="Wang X."/>
            <person name="Yang P."/>
            <person name="Bao Y."/>
            <person name="Zhao W."/>
            <person name="Wang W."/>
            <person name="Lu H."/>
            <person name="Wang Q."/>
            <person name="Cui N."/>
            <person name="Li J."/>
            <person name="Chen X."/>
            <person name="Luo L."/>
            <person name="Yu J."/>
            <person name="Kang L."/>
            <person name="Cui F."/>
        </authorList>
    </citation>
    <scope>NUCLEOTIDE SEQUENCE [LARGE SCALE GENOMIC DNA]</scope>
    <source>
        <strain evidence="4">Lst14</strain>
    </source>
</reference>
<keyword evidence="3" id="KW-0732">Signal</keyword>
<proteinExistence type="predicted"/>
<feature type="chain" id="PRO_5019733479" evidence="3">
    <location>
        <begin position="17"/>
        <end position="175"/>
    </location>
</feature>
<dbReference type="PANTHER" id="PTHR10380:SF173">
    <property type="entry name" value="CUTICULAR PROTEIN 47EF, ISOFORM C-RELATED"/>
    <property type="match status" value="1"/>
</dbReference>
<gene>
    <name evidence="4" type="ORF">LSTR_LSTR011913</name>
</gene>
<comment type="caution">
    <text evidence="4">The sequence shown here is derived from an EMBL/GenBank/DDBJ whole genome shotgun (WGS) entry which is preliminary data.</text>
</comment>
<dbReference type="AlphaFoldDB" id="A0A482WIL5"/>
<evidence type="ECO:0000313" key="4">
    <source>
        <dbReference type="EMBL" id="RZF33379.1"/>
    </source>
</evidence>
<dbReference type="OrthoDB" id="6618885at2759"/>
<evidence type="ECO:0000256" key="3">
    <source>
        <dbReference type="SAM" id="SignalP"/>
    </source>
</evidence>
<accession>A0A482WIL5</accession>
<dbReference type="EMBL" id="QKKF02034217">
    <property type="protein sequence ID" value="RZF33379.1"/>
    <property type="molecule type" value="Genomic_DNA"/>
</dbReference>
<sequence>MYTLTILATVVCAVVAQTPLYPGAPAPLPAAAPIYPKQIAPQQQYPYYSILRQSNDVGFDGSFSYGYETENGISESVSGVLKNPGTEVEAQEVHGSYSYTAPDGTPITVNWVADENGFRAEGAHIPQASPEIQRSIAYNLANAPAPVQPVGVVPRPVVGPSAAPFRYPTPIPQRR</sequence>
<evidence type="ECO:0000256" key="1">
    <source>
        <dbReference type="ARBA" id="ARBA00022460"/>
    </source>
</evidence>
<feature type="signal peptide" evidence="3">
    <location>
        <begin position="1"/>
        <end position="16"/>
    </location>
</feature>
<keyword evidence="1 2" id="KW-0193">Cuticle</keyword>
<organism evidence="4 5">
    <name type="scientific">Laodelphax striatellus</name>
    <name type="common">Small brown planthopper</name>
    <name type="synonym">Delphax striatella</name>
    <dbReference type="NCBI Taxonomy" id="195883"/>
    <lineage>
        <taxon>Eukaryota</taxon>
        <taxon>Metazoa</taxon>
        <taxon>Ecdysozoa</taxon>
        <taxon>Arthropoda</taxon>
        <taxon>Hexapoda</taxon>
        <taxon>Insecta</taxon>
        <taxon>Pterygota</taxon>
        <taxon>Neoptera</taxon>
        <taxon>Paraneoptera</taxon>
        <taxon>Hemiptera</taxon>
        <taxon>Auchenorrhyncha</taxon>
        <taxon>Fulgoroidea</taxon>
        <taxon>Delphacidae</taxon>
        <taxon>Criomorphinae</taxon>
        <taxon>Laodelphax</taxon>
    </lineage>
</organism>
<dbReference type="InParanoid" id="A0A482WIL5"/>
<dbReference type="InterPro" id="IPR050468">
    <property type="entry name" value="Cuticle_Struct_Prot"/>
</dbReference>
<dbReference type="InterPro" id="IPR000618">
    <property type="entry name" value="Insect_cuticle"/>
</dbReference>
<dbReference type="PRINTS" id="PR00947">
    <property type="entry name" value="CUTICLE"/>
</dbReference>
<dbReference type="GO" id="GO:0008010">
    <property type="term" value="F:structural constituent of chitin-based larval cuticle"/>
    <property type="evidence" value="ECO:0007669"/>
    <property type="project" value="TreeGrafter"/>
</dbReference>
<dbReference type="PANTHER" id="PTHR10380">
    <property type="entry name" value="CUTICLE PROTEIN"/>
    <property type="match status" value="1"/>
</dbReference>
<protein>
    <submittedName>
        <fullName evidence="4">Uncharacterized protein</fullName>
    </submittedName>
</protein>
<dbReference type="GO" id="GO:0062129">
    <property type="term" value="C:chitin-based extracellular matrix"/>
    <property type="evidence" value="ECO:0007669"/>
    <property type="project" value="TreeGrafter"/>
</dbReference>
<keyword evidence="5" id="KW-1185">Reference proteome</keyword>
<evidence type="ECO:0000256" key="2">
    <source>
        <dbReference type="PROSITE-ProRule" id="PRU00497"/>
    </source>
</evidence>
<evidence type="ECO:0000313" key="5">
    <source>
        <dbReference type="Proteomes" id="UP000291343"/>
    </source>
</evidence>
<name>A0A482WIL5_LAOST</name>
<dbReference type="Pfam" id="PF00379">
    <property type="entry name" value="Chitin_bind_4"/>
    <property type="match status" value="1"/>
</dbReference>
<dbReference type="Proteomes" id="UP000291343">
    <property type="component" value="Unassembled WGS sequence"/>
</dbReference>